<evidence type="ECO:0000256" key="1">
    <source>
        <dbReference type="SAM" id="Phobius"/>
    </source>
</evidence>
<dbReference type="InterPro" id="IPR036938">
    <property type="entry name" value="PAP2/HPO_sf"/>
</dbReference>
<comment type="caution">
    <text evidence="3">The sequence shown here is derived from an EMBL/GenBank/DDBJ whole genome shotgun (WGS) entry which is preliminary data.</text>
</comment>
<feature type="transmembrane region" description="Helical" evidence="1">
    <location>
        <begin position="103"/>
        <end position="124"/>
    </location>
</feature>
<organism evidence="3 4">
    <name type="scientific">Gardnerella vaginalis</name>
    <dbReference type="NCBI Taxonomy" id="2702"/>
    <lineage>
        <taxon>Bacteria</taxon>
        <taxon>Bacillati</taxon>
        <taxon>Actinomycetota</taxon>
        <taxon>Actinomycetes</taxon>
        <taxon>Bifidobacteriales</taxon>
        <taxon>Bifidobacteriaceae</taxon>
        <taxon>Gardnerella</taxon>
    </lineage>
</organism>
<feature type="transmembrane region" description="Helical" evidence="1">
    <location>
        <begin position="144"/>
        <end position="165"/>
    </location>
</feature>
<dbReference type="SMART" id="SM00014">
    <property type="entry name" value="acidPPc"/>
    <property type="match status" value="1"/>
</dbReference>
<keyword evidence="1" id="KW-1133">Transmembrane helix</keyword>
<evidence type="ECO:0000313" key="4">
    <source>
        <dbReference type="Proteomes" id="UP000258533"/>
    </source>
</evidence>
<sequence>MNQKNKLYEFLEKIKFYITNNKKCSTVILLAILVPLIGKLLLVNSAERSFEAGIVAFFHNYSPSFIMALSKLLAIVFSTKSCIVILFILAVISYFIKRDWRITLIQLATCLLPMIYIFAVKFIVHRPRPFIGVKIKVPPDPSFPSGHTAAAVAICSMALMIIYIANKSFLRLGLIVSIIIVAVVAISRLVVAAHFPSDVLTSAIMYPILVLSILNLSKSNSFIYNKILRKLK</sequence>
<feature type="transmembrane region" description="Helical" evidence="1">
    <location>
        <begin position="72"/>
        <end position="96"/>
    </location>
</feature>
<dbReference type="EMBL" id="LRTT01000002">
    <property type="protein sequence ID" value="RFD74587.1"/>
    <property type="molecule type" value="Genomic_DNA"/>
</dbReference>
<proteinExistence type="predicted"/>
<dbReference type="PANTHER" id="PTHR14969">
    <property type="entry name" value="SPHINGOSINE-1-PHOSPHATE PHOSPHOHYDROLASE"/>
    <property type="match status" value="1"/>
</dbReference>
<feature type="domain" description="Phosphatidic acid phosphatase type 2/haloperoxidase" evidence="2">
    <location>
        <begin position="102"/>
        <end position="214"/>
    </location>
</feature>
<evidence type="ECO:0000313" key="3">
    <source>
        <dbReference type="EMBL" id="RFD74587.1"/>
    </source>
</evidence>
<dbReference type="Gene3D" id="1.20.144.10">
    <property type="entry name" value="Phosphatidic acid phosphatase type 2/haloperoxidase"/>
    <property type="match status" value="1"/>
</dbReference>
<dbReference type="AlphaFoldDB" id="A0A3D8TF52"/>
<name>A0A3D8TF52_GARVA</name>
<dbReference type="PANTHER" id="PTHR14969:SF13">
    <property type="entry name" value="AT30094P"/>
    <property type="match status" value="1"/>
</dbReference>
<dbReference type="Proteomes" id="UP000258533">
    <property type="component" value="Unassembled WGS sequence"/>
</dbReference>
<dbReference type="SUPFAM" id="SSF48317">
    <property type="entry name" value="Acid phosphatase/Vanadium-dependent haloperoxidase"/>
    <property type="match status" value="1"/>
</dbReference>
<reference evidence="3 4" key="1">
    <citation type="submission" date="2016-02" db="EMBL/GenBank/DDBJ databases">
        <title>Gardnerella vaginalis Subgroups Defined by cpn60 Sequencing and Sialidase Activity in Isolates from Canada, Belgium and Kenya.</title>
        <authorList>
            <person name="Schellenberg J."/>
            <person name="Paramel Jayaprakash T."/>
            <person name="Withana Gamage N."/>
            <person name="Patterson M.H."/>
            <person name="Vaneechoutte M."/>
            <person name="Hill J.E."/>
        </authorList>
    </citation>
    <scope>NUCLEOTIDE SEQUENCE [LARGE SCALE GENOMIC DNA]</scope>
    <source>
        <strain evidence="3 4">N144</strain>
    </source>
</reference>
<keyword evidence="1" id="KW-0812">Transmembrane</keyword>
<protein>
    <submittedName>
        <fullName evidence="3">Phosphoesterase</fullName>
    </submittedName>
</protein>
<dbReference type="InterPro" id="IPR000326">
    <property type="entry name" value="PAP2/HPO"/>
</dbReference>
<feature type="transmembrane region" description="Helical" evidence="1">
    <location>
        <begin position="24"/>
        <end position="42"/>
    </location>
</feature>
<feature type="transmembrane region" description="Helical" evidence="1">
    <location>
        <begin position="199"/>
        <end position="216"/>
    </location>
</feature>
<feature type="transmembrane region" description="Helical" evidence="1">
    <location>
        <begin position="172"/>
        <end position="193"/>
    </location>
</feature>
<evidence type="ECO:0000259" key="2">
    <source>
        <dbReference type="SMART" id="SM00014"/>
    </source>
</evidence>
<dbReference type="Pfam" id="PF01569">
    <property type="entry name" value="PAP2"/>
    <property type="match status" value="1"/>
</dbReference>
<gene>
    <name evidence="3" type="ORF">AXE73_06135</name>
</gene>
<accession>A0A3D8TF52</accession>
<dbReference type="RefSeq" id="WP_018639876.1">
    <property type="nucleotide sequence ID" value="NZ_CP083169.1"/>
</dbReference>
<keyword evidence="1" id="KW-0472">Membrane</keyword>